<gene>
    <name evidence="2" type="ORF">AZ78_3726</name>
</gene>
<name>A0A125MNC8_9GAMM</name>
<sequence length="162" mass="17444">MITQSSPRSLDAELRHLTTQALSTRSRYGHVALLLAALMMSVLLGALLATEPALPDRTQVALAVMLGIGASWVAYATWVLRHRRPLLANHRVVAGWMAVIFTALFFAGASAMALTVGDPVFQAAAAMGAAMLAVAVAVLIRAYRNVARLQARRRELERQLGL</sequence>
<keyword evidence="1" id="KW-0472">Membrane</keyword>
<dbReference type="Proteomes" id="UP000023435">
    <property type="component" value="Unassembled WGS sequence"/>
</dbReference>
<reference evidence="2 3" key="1">
    <citation type="journal article" date="2014" name="Genome Announc.">
        <title>Draft Genome Sequence of Lysobacter capsici AZ78, a Bacterium Antagonistic to Plant-Pathogenic Oomycetes.</title>
        <authorList>
            <person name="Puopolo G."/>
            <person name="Sonego P."/>
            <person name="Engelen K."/>
            <person name="Pertot I."/>
        </authorList>
    </citation>
    <scope>NUCLEOTIDE SEQUENCE [LARGE SCALE GENOMIC DNA]</scope>
    <source>
        <strain evidence="2 3">AZ78</strain>
    </source>
</reference>
<organism evidence="2 3">
    <name type="scientific">Lysobacter capsici AZ78</name>
    <dbReference type="NCBI Taxonomy" id="1444315"/>
    <lineage>
        <taxon>Bacteria</taxon>
        <taxon>Pseudomonadati</taxon>
        <taxon>Pseudomonadota</taxon>
        <taxon>Gammaproteobacteria</taxon>
        <taxon>Lysobacterales</taxon>
        <taxon>Lysobacteraceae</taxon>
        <taxon>Lysobacter</taxon>
    </lineage>
</organism>
<dbReference type="OrthoDB" id="6059373at2"/>
<protein>
    <recommendedName>
        <fullName evidence="4">Transmembrane protein</fullName>
    </recommendedName>
</protein>
<feature type="transmembrane region" description="Helical" evidence="1">
    <location>
        <begin position="60"/>
        <end position="80"/>
    </location>
</feature>
<evidence type="ECO:0000256" key="1">
    <source>
        <dbReference type="SAM" id="Phobius"/>
    </source>
</evidence>
<feature type="transmembrane region" description="Helical" evidence="1">
    <location>
        <begin position="92"/>
        <end position="114"/>
    </location>
</feature>
<keyword evidence="3" id="KW-1185">Reference proteome</keyword>
<feature type="transmembrane region" description="Helical" evidence="1">
    <location>
        <begin position="28"/>
        <end position="48"/>
    </location>
</feature>
<evidence type="ECO:0000313" key="3">
    <source>
        <dbReference type="Proteomes" id="UP000023435"/>
    </source>
</evidence>
<comment type="caution">
    <text evidence="2">The sequence shown here is derived from an EMBL/GenBank/DDBJ whole genome shotgun (WGS) entry which is preliminary data.</text>
</comment>
<evidence type="ECO:0008006" key="4">
    <source>
        <dbReference type="Google" id="ProtNLM"/>
    </source>
</evidence>
<proteinExistence type="predicted"/>
<dbReference type="EMBL" id="JAJA02000001">
    <property type="protein sequence ID" value="KWS06172.1"/>
    <property type="molecule type" value="Genomic_DNA"/>
</dbReference>
<keyword evidence="1" id="KW-1133">Transmembrane helix</keyword>
<accession>A0A125MNC8</accession>
<evidence type="ECO:0000313" key="2">
    <source>
        <dbReference type="EMBL" id="KWS06172.1"/>
    </source>
</evidence>
<feature type="transmembrane region" description="Helical" evidence="1">
    <location>
        <begin position="120"/>
        <end position="143"/>
    </location>
</feature>
<keyword evidence="1" id="KW-0812">Transmembrane</keyword>
<dbReference type="RefSeq" id="WP_051547287.1">
    <property type="nucleotide sequence ID" value="NZ_JAJA02000001.1"/>
</dbReference>
<dbReference type="AlphaFoldDB" id="A0A125MNC8"/>